<dbReference type="Proteomes" id="UP000663419">
    <property type="component" value="Chromosome 4"/>
</dbReference>
<name>A0A8A1LLZ4_AJEC8</name>
<evidence type="ECO:0000256" key="4">
    <source>
        <dbReference type="SAM" id="Coils"/>
    </source>
</evidence>
<dbReference type="InterPro" id="IPR013083">
    <property type="entry name" value="Znf_RING/FYVE/PHD"/>
</dbReference>
<keyword evidence="3" id="KW-0862">Zinc</keyword>
<dbReference type="SUPFAM" id="SSF57903">
    <property type="entry name" value="FYVE/PHD zinc finger"/>
    <property type="match status" value="1"/>
</dbReference>
<reference evidence="7" key="1">
    <citation type="submission" date="2021-01" db="EMBL/GenBank/DDBJ databases">
        <title>Chromosome-level genome assembly of a human fungal pathogen reveals clustering of transcriptionally co-regulated genes.</title>
        <authorList>
            <person name="Voorhies M."/>
            <person name="Cohen S."/>
            <person name="Shea T.P."/>
            <person name="Petrus S."/>
            <person name="Munoz J.F."/>
            <person name="Poplawski S."/>
            <person name="Goldman W.E."/>
            <person name="Michael T."/>
            <person name="Cuomo C.A."/>
            <person name="Sil A."/>
            <person name="Beyhan S."/>
        </authorList>
    </citation>
    <scope>NUCLEOTIDE SEQUENCE</scope>
    <source>
        <strain evidence="7">H88</strain>
    </source>
</reference>
<evidence type="ECO:0000256" key="3">
    <source>
        <dbReference type="ARBA" id="ARBA00022833"/>
    </source>
</evidence>
<dbReference type="EMBL" id="CP069105">
    <property type="protein sequence ID" value="QSS54871.1"/>
    <property type="molecule type" value="Genomic_DNA"/>
</dbReference>
<evidence type="ECO:0000259" key="6">
    <source>
        <dbReference type="SMART" id="SM00249"/>
    </source>
</evidence>
<keyword evidence="2" id="KW-0863">Zinc-finger</keyword>
<proteinExistence type="predicted"/>
<dbReference type="AlphaFoldDB" id="A0A8A1LLZ4"/>
<sequence length="382" mass="42959">MMESPVPEHCSARRGWRTKDNLQPESKRPRTHQACHQMKMQAAGGGKGSDNFKDASDLTLMWVGKDEYGRPKLVSEHTLGTRDWRIGDPNMDICYVCKLKNNVFGCKTCLRSCHAICLVPPRRDSDVPSPFHCPLCVEKNWHLKTPAQITTLSAVSSLKKSEFSPKRSHPAVNAANRYSATCERYTISCESVATPTTAVSPSPGAEGCIKSLCTSQESGLDVPYQHDPYQSPKEQAQDSTDQRRSDCSAHSTLGGAAPRRSRYQTVSNEVDDALSTIYRELEMGVEIQSRMRDLQARVSFLEQELNIANGRVVLSQQEVAAKYMPEVKYLQNQLCMERKSNARLVEENSKLKIQLEELSLADRSRELEEWKRKLRDFMNGGA</sequence>
<dbReference type="InterPro" id="IPR011011">
    <property type="entry name" value="Znf_FYVE_PHD"/>
</dbReference>
<evidence type="ECO:0000256" key="5">
    <source>
        <dbReference type="SAM" id="MobiDB-lite"/>
    </source>
</evidence>
<keyword evidence="4" id="KW-0175">Coiled coil</keyword>
<gene>
    <name evidence="7" type="ORF">I7I53_02569</name>
</gene>
<dbReference type="Gene3D" id="3.30.40.10">
    <property type="entry name" value="Zinc/RING finger domain, C3HC4 (zinc finger)"/>
    <property type="match status" value="1"/>
</dbReference>
<accession>A0A8A1LLZ4</accession>
<organism evidence="7 8">
    <name type="scientific">Ajellomyces capsulatus (strain H88)</name>
    <name type="common">Darling's disease fungus</name>
    <name type="synonym">Histoplasma capsulatum</name>
    <dbReference type="NCBI Taxonomy" id="544711"/>
    <lineage>
        <taxon>Eukaryota</taxon>
        <taxon>Fungi</taxon>
        <taxon>Dikarya</taxon>
        <taxon>Ascomycota</taxon>
        <taxon>Pezizomycotina</taxon>
        <taxon>Eurotiomycetes</taxon>
        <taxon>Eurotiomycetidae</taxon>
        <taxon>Onygenales</taxon>
        <taxon>Ajellomycetaceae</taxon>
        <taxon>Histoplasma</taxon>
    </lineage>
</organism>
<feature type="region of interest" description="Disordered" evidence="5">
    <location>
        <begin position="1"/>
        <end position="50"/>
    </location>
</feature>
<feature type="domain" description="Zinc finger PHD-type" evidence="6">
    <location>
        <begin position="93"/>
        <end position="137"/>
    </location>
</feature>
<dbReference type="GO" id="GO:0008270">
    <property type="term" value="F:zinc ion binding"/>
    <property type="evidence" value="ECO:0007669"/>
    <property type="project" value="UniProtKB-KW"/>
</dbReference>
<protein>
    <recommendedName>
        <fullName evidence="6">Zinc finger PHD-type domain-containing protein</fullName>
    </recommendedName>
</protein>
<feature type="coiled-coil region" evidence="4">
    <location>
        <begin position="284"/>
        <end position="311"/>
    </location>
</feature>
<feature type="compositionally biased region" description="Basic and acidic residues" evidence="5">
    <location>
        <begin position="17"/>
        <end position="28"/>
    </location>
</feature>
<keyword evidence="1" id="KW-0479">Metal-binding</keyword>
<evidence type="ECO:0000313" key="8">
    <source>
        <dbReference type="Proteomes" id="UP000663419"/>
    </source>
</evidence>
<dbReference type="VEuPathDB" id="FungiDB:I7I53_02569"/>
<evidence type="ECO:0000256" key="2">
    <source>
        <dbReference type="ARBA" id="ARBA00022771"/>
    </source>
</evidence>
<dbReference type="InterPro" id="IPR001965">
    <property type="entry name" value="Znf_PHD"/>
</dbReference>
<dbReference type="SMART" id="SM00249">
    <property type="entry name" value="PHD"/>
    <property type="match status" value="1"/>
</dbReference>
<evidence type="ECO:0000313" key="7">
    <source>
        <dbReference type="EMBL" id="QSS54871.1"/>
    </source>
</evidence>
<evidence type="ECO:0000256" key="1">
    <source>
        <dbReference type="ARBA" id="ARBA00022723"/>
    </source>
</evidence>
<dbReference type="CDD" id="cd15489">
    <property type="entry name" value="PHD_SF"/>
    <property type="match status" value="1"/>
</dbReference>
<feature type="region of interest" description="Disordered" evidence="5">
    <location>
        <begin position="221"/>
        <end position="266"/>
    </location>
</feature>